<dbReference type="PANTHER" id="PTHR33164">
    <property type="entry name" value="TRANSCRIPTIONAL REGULATOR, MARR FAMILY"/>
    <property type="match status" value="1"/>
</dbReference>
<dbReference type="GO" id="GO:0006950">
    <property type="term" value="P:response to stress"/>
    <property type="evidence" value="ECO:0007669"/>
    <property type="project" value="TreeGrafter"/>
</dbReference>
<organism evidence="2 3">
    <name type="scientific">Amycolatopsis rhizosphaerae</name>
    <dbReference type="NCBI Taxonomy" id="2053003"/>
    <lineage>
        <taxon>Bacteria</taxon>
        <taxon>Bacillati</taxon>
        <taxon>Actinomycetota</taxon>
        <taxon>Actinomycetes</taxon>
        <taxon>Pseudonocardiales</taxon>
        <taxon>Pseudonocardiaceae</taxon>
        <taxon>Amycolatopsis</taxon>
    </lineage>
</organism>
<evidence type="ECO:0000259" key="1">
    <source>
        <dbReference type="PROSITE" id="PS50995"/>
    </source>
</evidence>
<evidence type="ECO:0000313" key="3">
    <source>
        <dbReference type="Proteomes" id="UP000320011"/>
    </source>
</evidence>
<dbReference type="InterPro" id="IPR039422">
    <property type="entry name" value="MarR/SlyA-like"/>
</dbReference>
<dbReference type="PANTHER" id="PTHR33164:SF106">
    <property type="entry name" value="TRANSCRIPTIONAL REGULATORY PROTEIN"/>
    <property type="match status" value="1"/>
</dbReference>
<dbReference type="RefSeq" id="WP_144593052.1">
    <property type="nucleotide sequence ID" value="NZ_VJWX01000630.1"/>
</dbReference>
<dbReference type="Gene3D" id="1.10.10.10">
    <property type="entry name" value="Winged helix-like DNA-binding domain superfamily/Winged helix DNA-binding domain"/>
    <property type="match status" value="1"/>
</dbReference>
<proteinExistence type="predicted"/>
<keyword evidence="3" id="KW-1185">Reference proteome</keyword>
<dbReference type="InterPro" id="IPR036390">
    <property type="entry name" value="WH_DNA-bd_sf"/>
</dbReference>
<dbReference type="GO" id="GO:0003700">
    <property type="term" value="F:DNA-binding transcription factor activity"/>
    <property type="evidence" value="ECO:0007669"/>
    <property type="project" value="InterPro"/>
</dbReference>
<comment type="caution">
    <text evidence="2">The sequence shown here is derived from an EMBL/GenBank/DDBJ whole genome shotgun (WGS) entry which is preliminary data.</text>
</comment>
<dbReference type="EMBL" id="VJWX01000630">
    <property type="protein sequence ID" value="TVT20354.1"/>
    <property type="molecule type" value="Genomic_DNA"/>
</dbReference>
<feature type="domain" description="HTH marR-type" evidence="1">
    <location>
        <begin position="12"/>
        <end position="155"/>
    </location>
</feature>
<dbReference type="CDD" id="cd00090">
    <property type="entry name" value="HTH_ARSR"/>
    <property type="match status" value="1"/>
</dbReference>
<gene>
    <name evidence="2" type="ORF">FNH05_34535</name>
</gene>
<dbReference type="InterPro" id="IPR000835">
    <property type="entry name" value="HTH_MarR-typ"/>
</dbReference>
<evidence type="ECO:0000313" key="2">
    <source>
        <dbReference type="EMBL" id="TVT20354.1"/>
    </source>
</evidence>
<sequence length="163" mass="17601">MGPLSIPGSTRHRALVEKVMSELRALSTVQDRLDQYAAQRFGLNRTDLRALDLVGQAEVLSPTALAEALGMSTGATSTVLDRLEAAGYVRREPDPAHRRRTVVRMAPRAHEMSEAVFGPVLRGTLDQAAAQPDATLTAVADFLAGHRELLNRCLTAAREDDGS</sequence>
<protein>
    <submittedName>
        <fullName evidence="2">MarR family transcriptional regulator</fullName>
    </submittedName>
</protein>
<dbReference type="Pfam" id="PF12802">
    <property type="entry name" value="MarR_2"/>
    <property type="match status" value="1"/>
</dbReference>
<dbReference type="OrthoDB" id="8129006at2"/>
<dbReference type="InterPro" id="IPR011991">
    <property type="entry name" value="ArsR-like_HTH"/>
</dbReference>
<dbReference type="InterPro" id="IPR036388">
    <property type="entry name" value="WH-like_DNA-bd_sf"/>
</dbReference>
<dbReference type="SUPFAM" id="SSF46785">
    <property type="entry name" value="Winged helix' DNA-binding domain"/>
    <property type="match status" value="1"/>
</dbReference>
<name>A0A558A7W0_9PSEU</name>
<accession>A0A558A7W0</accession>
<reference evidence="2 3" key="2">
    <citation type="submission" date="2019-08" db="EMBL/GenBank/DDBJ databases">
        <title>Amycolatopsis acidicola sp. nov., isolated from peat swamp forest soil.</title>
        <authorList>
            <person name="Srisuk N."/>
        </authorList>
    </citation>
    <scope>NUCLEOTIDE SEQUENCE [LARGE SCALE GENOMIC DNA]</scope>
    <source>
        <strain evidence="2 3">TBRC 6029</strain>
    </source>
</reference>
<dbReference type="PROSITE" id="PS50995">
    <property type="entry name" value="HTH_MARR_2"/>
    <property type="match status" value="1"/>
</dbReference>
<dbReference type="Proteomes" id="UP000320011">
    <property type="component" value="Unassembled WGS sequence"/>
</dbReference>
<reference evidence="2 3" key="1">
    <citation type="submission" date="2019-07" db="EMBL/GenBank/DDBJ databases">
        <authorList>
            <person name="Duangmal K."/>
            <person name="Teo W.F.A."/>
        </authorList>
    </citation>
    <scope>NUCLEOTIDE SEQUENCE [LARGE SCALE GENOMIC DNA]</scope>
    <source>
        <strain evidence="2 3">TBRC 6029</strain>
    </source>
</reference>
<dbReference type="AlphaFoldDB" id="A0A558A7W0"/>
<dbReference type="SMART" id="SM00347">
    <property type="entry name" value="HTH_MARR"/>
    <property type="match status" value="1"/>
</dbReference>